<evidence type="ECO:0000256" key="2">
    <source>
        <dbReference type="ARBA" id="ARBA00007362"/>
    </source>
</evidence>
<dbReference type="InterPro" id="IPR000620">
    <property type="entry name" value="EamA_dom"/>
</dbReference>
<feature type="transmembrane region" description="Helical" evidence="6">
    <location>
        <begin position="247"/>
        <end position="266"/>
    </location>
</feature>
<dbReference type="InterPro" id="IPR050638">
    <property type="entry name" value="AA-Vitamin_Transporters"/>
</dbReference>
<dbReference type="Proteomes" id="UP000281343">
    <property type="component" value="Unassembled WGS sequence"/>
</dbReference>
<evidence type="ECO:0000256" key="3">
    <source>
        <dbReference type="ARBA" id="ARBA00022692"/>
    </source>
</evidence>
<feature type="transmembrane region" description="Helical" evidence="6">
    <location>
        <begin position="272"/>
        <end position="290"/>
    </location>
</feature>
<dbReference type="PANTHER" id="PTHR32322:SF2">
    <property type="entry name" value="EAMA DOMAIN-CONTAINING PROTEIN"/>
    <property type="match status" value="1"/>
</dbReference>
<dbReference type="SUPFAM" id="SSF103481">
    <property type="entry name" value="Multidrug resistance efflux transporter EmrE"/>
    <property type="match status" value="2"/>
</dbReference>
<dbReference type="PANTHER" id="PTHR32322">
    <property type="entry name" value="INNER MEMBRANE TRANSPORTER"/>
    <property type="match status" value="1"/>
</dbReference>
<dbReference type="InterPro" id="IPR037185">
    <property type="entry name" value="EmrE-like"/>
</dbReference>
<feature type="domain" description="EamA" evidence="7">
    <location>
        <begin position="156"/>
        <end position="291"/>
    </location>
</feature>
<keyword evidence="9" id="KW-1185">Reference proteome</keyword>
<feature type="transmembrane region" description="Helical" evidence="6">
    <location>
        <begin position="189"/>
        <end position="210"/>
    </location>
</feature>
<gene>
    <name evidence="8" type="ORF">D9R08_11210</name>
</gene>
<feature type="transmembrane region" description="Helical" evidence="6">
    <location>
        <begin position="216"/>
        <end position="240"/>
    </location>
</feature>
<name>A0A3L9Y3X7_9RHOB</name>
<feature type="transmembrane region" description="Helical" evidence="6">
    <location>
        <begin position="126"/>
        <end position="144"/>
    </location>
</feature>
<dbReference type="EMBL" id="RCNT01000005">
    <property type="protein sequence ID" value="RMA42028.1"/>
    <property type="molecule type" value="Genomic_DNA"/>
</dbReference>
<reference evidence="8 9" key="1">
    <citation type="submission" date="2018-10" db="EMBL/GenBank/DDBJ databases">
        <authorList>
            <person name="Jung H.S."/>
            <person name="Jeon C.O."/>
        </authorList>
    </citation>
    <scope>NUCLEOTIDE SEQUENCE [LARGE SCALE GENOMIC DNA]</scope>
    <source>
        <strain evidence="8 9">MA-7-27</strain>
    </source>
</reference>
<evidence type="ECO:0000313" key="9">
    <source>
        <dbReference type="Proteomes" id="UP000281343"/>
    </source>
</evidence>
<evidence type="ECO:0000256" key="6">
    <source>
        <dbReference type="SAM" id="Phobius"/>
    </source>
</evidence>
<protein>
    <submittedName>
        <fullName evidence="8">DMT family transporter</fullName>
    </submittedName>
</protein>
<sequence>MQRKDTMDTFGVISLTGFALLLAINQVTIKVTNEGIQPIFLAGLRSLGGAVCILAWMRFRGLSTHVAPGTARAGLLIGLLFTFEFVFLFLALDLTTVTRSSVIFYTMPVWLTLGAHLLLPGERMSVSKAVGLGLAVAGMAWAILNRGGPEGEASLLGDLFALAASICWAAIALCARASALKAVRPEMQLLWQLVISTPILLLAAPFFGPLLREPSLIHWAGLGFQIVVVVSAGFLFWLWLLSLYPAASVASFSFLSPIFGVLLGWALLGEHVGPEILVALGLVCAGLVLINRPVRYPPIPANDPRPGPPRPPA</sequence>
<proteinExistence type="inferred from homology"/>
<comment type="subcellular location">
    <subcellularLocation>
        <location evidence="1">Membrane</location>
        <topology evidence="1">Multi-pass membrane protein</topology>
    </subcellularLocation>
</comment>
<organism evidence="8 9">
    <name type="scientific">Rhodophyticola porphyridii</name>
    <dbReference type="NCBI Taxonomy" id="1852017"/>
    <lineage>
        <taxon>Bacteria</taxon>
        <taxon>Pseudomonadati</taxon>
        <taxon>Pseudomonadota</taxon>
        <taxon>Alphaproteobacteria</taxon>
        <taxon>Rhodobacterales</taxon>
        <taxon>Roseobacteraceae</taxon>
        <taxon>Rhodophyticola</taxon>
    </lineage>
</organism>
<evidence type="ECO:0000259" key="7">
    <source>
        <dbReference type="Pfam" id="PF00892"/>
    </source>
</evidence>
<dbReference type="RefSeq" id="WP_121898135.1">
    <property type="nucleotide sequence ID" value="NZ_RCNT01000005.1"/>
</dbReference>
<evidence type="ECO:0000313" key="8">
    <source>
        <dbReference type="EMBL" id="RMA42028.1"/>
    </source>
</evidence>
<keyword evidence="5 6" id="KW-0472">Membrane</keyword>
<dbReference type="AlphaFoldDB" id="A0A3L9Y3X7"/>
<feature type="domain" description="EamA" evidence="7">
    <location>
        <begin position="10"/>
        <end position="142"/>
    </location>
</feature>
<evidence type="ECO:0000256" key="1">
    <source>
        <dbReference type="ARBA" id="ARBA00004141"/>
    </source>
</evidence>
<dbReference type="OrthoDB" id="184388at2"/>
<dbReference type="GO" id="GO:0016020">
    <property type="term" value="C:membrane"/>
    <property type="evidence" value="ECO:0007669"/>
    <property type="project" value="UniProtKB-SubCell"/>
</dbReference>
<feature type="transmembrane region" description="Helical" evidence="6">
    <location>
        <begin position="69"/>
        <end position="90"/>
    </location>
</feature>
<accession>A0A3L9Y3X7</accession>
<keyword evidence="3 6" id="KW-0812">Transmembrane</keyword>
<dbReference type="Pfam" id="PF00892">
    <property type="entry name" value="EamA"/>
    <property type="match status" value="2"/>
</dbReference>
<feature type="transmembrane region" description="Helical" evidence="6">
    <location>
        <begin position="35"/>
        <end position="57"/>
    </location>
</feature>
<keyword evidence="4 6" id="KW-1133">Transmembrane helix</keyword>
<feature type="transmembrane region" description="Helical" evidence="6">
    <location>
        <begin position="156"/>
        <end position="177"/>
    </location>
</feature>
<evidence type="ECO:0000256" key="4">
    <source>
        <dbReference type="ARBA" id="ARBA00022989"/>
    </source>
</evidence>
<evidence type="ECO:0000256" key="5">
    <source>
        <dbReference type="ARBA" id="ARBA00023136"/>
    </source>
</evidence>
<comment type="caution">
    <text evidence="8">The sequence shown here is derived from an EMBL/GenBank/DDBJ whole genome shotgun (WGS) entry which is preliminary data.</text>
</comment>
<feature type="transmembrane region" description="Helical" evidence="6">
    <location>
        <begin position="102"/>
        <end position="119"/>
    </location>
</feature>
<comment type="similarity">
    <text evidence="2">Belongs to the EamA transporter family.</text>
</comment>